<comment type="caution">
    <text evidence="3">The sequence shown here is derived from an EMBL/GenBank/DDBJ whole genome shotgun (WGS) entry which is preliminary data.</text>
</comment>
<keyword evidence="2" id="KW-0812">Transmembrane</keyword>
<proteinExistence type="predicted"/>
<name>A0A2A6E1H3_9BACL</name>
<dbReference type="InterPro" id="IPR029062">
    <property type="entry name" value="Class_I_gatase-like"/>
</dbReference>
<feature type="region of interest" description="Disordered" evidence="1">
    <location>
        <begin position="588"/>
        <end position="608"/>
    </location>
</feature>
<evidence type="ECO:0000256" key="2">
    <source>
        <dbReference type="SAM" id="Phobius"/>
    </source>
</evidence>
<feature type="compositionally biased region" description="Low complexity" evidence="1">
    <location>
        <begin position="588"/>
        <end position="600"/>
    </location>
</feature>
<evidence type="ECO:0000313" key="4">
    <source>
        <dbReference type="Proteomes" id="UP000243688"/>
    </source>
</evidence>
<dbReference type="Proteomes" id="UP000243688">
    <property type="component" value="Unassembled WGS sequence"/>
</dbReference>
<sequence>MALVAIGLLAAAIVFAGLASAEEGRVVLRTEAGWGGKIREGSLFPLKVIVSNPGGRDVSGDVVVRVAAGDGLGGSGDVAYVRRLDLPAGGAKTVWFALPGQPYTDRNHAVEFYAGGYPQGKPIASEPAVKAQLLSANAAVVGVMARDPDAMAFLSLLNAKGYDVHVVRLDAAADRDFPWEPELLDMLDAVVLNAVPTDTLPANAAERLERWVAGSGKLFLAGGTSYPKTVAALEALSPVAYRGTTQLESLESLAAAAGEPNPPAGPLTVSVAELRSGAEPWAVQSGVPVAVRRPLGFGEVWYLAYDLSGEPLASWSGHAGLWAAMLGDSLKAENHSTKAAGLVRPQSVYELENELDFFPGLKALPLGVLSLLFLVYATAVTWGVYFLLKRRGRREWAWWVVPAVAVVSSTAMFAVGAAERRTAIAQTLEVTVLSGDGYAVRTAGVSVAVPGGGDYTLEWPEVRFATIFAVRGNAGELAGKPGAAIERVGDGTHATFFDAPFWSVGKAFAPFERLSGVGALGYDVRYDGGALEGVLRNDTGSKLTDVYVVSGPDWARVGDLEPGESGSFRLAVSRWGGRIPNDVPWRIPLASPSPGASPSATDSVPADASSEHRRSLLTTFVNATELPGARLNAVYAFGWRERTRSDLKLNGKPVRARTTELVVQELRYPFVRDGRIVVPKGIVAPKVVSPAKAPYLPDLPGYRLDEGALMLEYALPRRADAEYRSVRLTFERDPSAQRPVQWSVWNEADWRWEPVAEQSAEWEADRPARYLIGGSLLRVRAAGPEGATIRAPDVTAEGVIAP</sequence>
<dbReference type="EMBL" id="MOXJ01000009">
    <property type="protein sequence ID" value="PDO10782.1"/>
    <property type="molecule type" value="Genomic_DNA"/>
</dbReference>
<dbReference type="AlphaFoldDB" id="A0A2A6E1H3"/>
<evidence type="ECO:0008006" key="5">
    <source>
        <dbReference type="Google" id="ProtNLM"/>
    </source>
</evidence>
<evidence type="ECO:0000256" key="1">
    <source>
        <dbReference type="SAM" id="MobiDB-lite"/>
    </source>
</evidence>
<feature type="transmembrane region" description="Helical" evidence="2">
    <location>
        <begin position="363"/>
        <end position="387"/>
    </location>
</feature>
<organism evidence="3 4">
    <name type="scientific">Candidatus Reconcilbacillus cellulovorans</name>
    <dbReference type="NCBI Taxonomy" id="1906605"/>
    <lineage>
        <taxon>Bacteria</taxon>
        <taxon>Bacillati</taxon>
        <taxon>Bacillota</taxon>
        <taxon>Bacilli</taxon>
        <taxon>Bacillales</taxon>
        <taxon>Paenibacillaceae</taxon>
        <taxon>Candidatus Reconcilbacillus</taxon>
    </lineage>
</organism>
<feature type="transmembrane region" description="Helical" evidence="2">
    <location>
        <begin position="396"/>
        <end position="418"/>
    </location>
</feature>
<evidence type="ECO:0000313" key="3">
    <source>
        <dbReference type="EMBL" id="PDO10782.1"/>
    </source>
</evidence>
<reference evidence="3 4" key="1">
    <citation type="submission" date="2016-12" db="EMBL/GenBank/DDBJ databases">
        <title>Candidatus Reconcilibacillus cellulovorans genome.</title>
        <authorList>
            <person name="Kolinko S."/>
            <person name="Wu Y.-W."/>
            <person name="Tachea F."/>
            <person name="Denzel E."/>
            <person name="Hiras J."/>
            <person name="Baecker N."/>
            <person name="Chan L.J."/>
            <person name="Eichorst S.A."/>
            <person name="Frey D."/>
            <person name="Adams P.D."/>
            <person name="Pray T."/>
            <person name="Tanjore D."/>
            <person name="Petzold C.J."/>
            <person name="Gladden J.M."/>
            <person name="Simmons B.A."/>
            <person name="Singer S.W."/>
        </authorList>
    </citation>
    <scope>NUCLEOTIDE SEQUENCE [LARGE SCALE GENOMIC DNA]</scope>
    <source>
        <strain evidence="3">JTherm</strain>
    </source>
</reference>
<keyword evidence="2" id="KW-1133">Transmembrane helix</keyword>
<gene>
    <name evidence="3" type="ORF">BLM47_05470</name>
</gene>
<keyword evidence="2" id="KW-0472">Membrane</keyword>
<dbReference type="SUPFAM" id="SSF52317">
    <property type="entry name" value="Class I glutamine amidotransferase-like"/>
    <property type="match status" value="1"/>
</dbReference>
<dbReference type="Gene3D" id="3.40.50.880">
    <property type="match status" value="1"/>
</dbReference>
<accession>A0A2A6E1H3</accession>
<protein>
    <recommendedName>
        <fullName evidence="5">DUF4350 domain-containing protein</fullName>
    </recommendedName>
</protein>